<evidence type="ECO:0000313" key="3">
    <source>
        <dbReference type="EMBL" id="KAG8378243.1"/>
    </source>
</evidence>
<sequence>MGNAIGSFFSGFSQVVGKIFGHPLDFLSGKSCKQLQFLLILHAAQYVVQHGISNVTLKTSVSRICSSSPWWQYYFTLVMLLFLYLVYKLGICQCICHIICRTIWACCATYFSALDFCCTYICYKLRTVKRKRRRRKRDIEAASSTSEQEEYELGEISKQPRKLELARSLSNRRSYKDERLRRSLRPTSHRAHVEFSRDSTHRHRKKTLKNIGDHNSPLHHHIRVARSSRFSHKRSRHRSGINHKRR</sequence>
<feature type="transmembrane region" description="Helical" evidence="2">
    <location>
        <begin position="71"/>
        <end position="90"/>
    </location>
</feature>
<evidence type="ECO:0000256" key="1">
    <source>
        <dbReference type="SAM" id="MobiDB-lite"/>
    </source>
</evidence>
<evidence type="ECO:0000313" key="4">
    <source>
        <dbReference type="Proteomes" id="UP000826271"/>
    </source>
</evidence>
<organism evidence="3 4">
    <name type="scientific">Buddleja alternifolia</name>
    <dbReference type="NCBI Taxonomy" id="168488"/>
    <lineage>
        <taxon>Eukaryota</taxon>
        <taxon>Viridiplantae</taxon>
        <taxon>Streptophyta</taxon>
        <taxon>Embryophyta</taxon>
        <taxon>Tracheophyta</taxon>
        <taxon>Spermatophyta</taxon>
        <taxon>Magnoliopsida</taxon>
        <taxon>eudicotyledons</taxon>
        <taxon>Gunneridae</taxon>
        <taxon>Pentapetalae</taxon>
        <taxon>asterids</taxon>
        <taxon>lamiids</taxon>
        <taxon>Lamiales</taxon>
        <taxon>Scrophulariaceae</taxon>
        <taxon>Buddlejeae</taxon>
        <taxon>Buddleja</taxon>
    </lineage>
</organism>
<protein>
    <submittedName>
        <fullName evidence="3">Uncharacterized protein</fullName>
    </submittedName>
</protein>
<feature type="compositionally biased region" description="Basic residues" evidence="1">
    <location>
        <begin position="217"/>
        <end position="246"/>
    </location>
</feature>
<comment type="caution">
    <text evidence="3">The sequence shown here is derived from an EMBL/GenBank/DDBJ whole genome shotgun (WGS) entry which is preliminary data.</text>
</comment>
<accession>A0AAV6X6T8</accession>
<keyword evidence="2" id="KW-1133">Transmembrane helix</keyword>
<keyword evidence="4" id="KW-1185">Reference proteome</keyword>
<dbReference type="EMBL" id="WHWC01000008">
    <property type="protein sequence ID" value="KAG8378243.1"/>
    <property type="molecule type" value="Genomic_DNA"/>
</dbReference>
<reference evidence="3" key="1">
    <citation type="submission" date="2019-10" db="EMBL/GenBank/DDBJ databases">
        <authorList>
            <person name="Zhang R."/>
            <person name="Pan Y."/>
            <person name="Wang J."/>
            <person name="Ma R."/>
            <person name="Yu S."/>
        </authorList>
    </citation>
    <scope>NUCLEOTIDE SEQUENCE</scope>
    <source>
        <strain evidence="3">LA-IB0</strain>
        <tissue evidence="3">Leaf</tissue>
    </source>
</reference>
<proteinExistence type="predicted"/>
<evidence type="ECO:0000256" key="2">
    <source>
        <dbReference type="SAM" id="Phobius"/>
    </source>
</evidence>
<feature type="region of interest" description="Disordered" evidence="1">
    <location>
        <begin position="174"/>
        <end position="246"/>
    </location>
</feature>
<keyword evidence="2" id="KW-0472">Membrane</keyword>
<dbReference type="PANTHER" id="PTHR35278">
    <property type="entry name" value="TRANSMEMBRANE PROTEIN-RELATED"/>
    <property type="match status" value="1"/>
</dbReference>
<keyword evidence="2" id="KW-0812">Transmembrane</keyword>
<name>A0AAV6X6T8_9LAMI</name>
<gene>
    <name evidence="3" type="ORF">BUALT_Bualt08G0117400</name>
</gene>
<dbReference type="AlphaFoldDB" id="A0AAV6X6T8"/>
<dbReference type="Proteomes" id="UP000826271">
    <property type="component" value="Unassembled WGS sequence"/>
</dbReference>
<dbReference type="PANTHER" id="PTHR35278:SF1">
    <property type="entry name" value="F8K7.16"/>
    <property type="match status" value="1"/>
</dbReference>